<evidence type="ECO:0000256" key="2">
    <source>
        <dbReference type="SAM" id="MobiDB-lite"/>
    </source>
</evidence>
<dbReference type="EMBL" id="CP080507">
    <property type="protein sequence ID" value="QYM78465.1"/>
    <property type="molecule type" value="Genomic_DNA"/>
</dbReference>
<evidence type="ECO:0000256" key="3">
    <source>
        <dbReference type="SAM" id="SignalP"/>
    </source>
</evidence>
<reference evidence="4" key="1">
    <citation type="submission" date="2021-08" db="EMBL/GenBank/DDBJ databases">
        <title>Genome of a novel bacterium of the phylum Verrucomicrobia, Oleiharenicola sp. KSB-15.</title>
        <authorList>
            <person name="Chung J.-H."/>
            <person name="Ahn J.-H."/>
            <person name="Yoon Y."/>
            <person name="Kim D.-Y."/>
            <person name="An S.-H."/>
            <person name="Park I."/>
            <person name="Yeon J."/>
        </authorList>
    </citation>
    <scope>NUCLEOTIDE SEQUENCE</scope>
    <source>
        <strain evidence="4">KSB-15</strain>
    </source>
</reference>
<evidence type="ECO:0000256" key="1">
    <source>
        <dbReference type="ARBA" id="ARBA00022801"/>
    </source>
</evidence>
<feature type="signal peptide" evidence="3">
    <location>
        <begin position="1"/>
        <end position="22"/>
    </location>
</feature>
<gene>
    <name evidence="4" type="ORF">K0B96_14345</name>
</gene>
<dbReference type="Gene3D" id="1.50.10.10">
    <property type="match status" value="1"/>
</dbReference>
<dbReference type="SUPFAM" id="SSF48208">
    <property type="entry name" value="Six-hairpin glycosidases"/>
    <property type="match status" value="1"/>
</dbReference>
<feature type="chain" id="PRO_5034953419" evidence="3">
    <location>
        <begin position="23"/>
        <end position="462"/>
    </location>
</feature>
<dbReference type="KEGG" id="ole:K0B96_14345"/>
<dbReference type="GO" id="GO:0005975">
    <property type="term" value="P:carbohydrate metabolic process"/>
    <property type="evidence" value="ECO:0007669"/>
    <property type="project" value="InterPro"/>
</dbReference>
<proteinExistence type="predicted"/>
<keyword evidence="1 4" id="KW-0378">Hydrolase</keyword>
<dbReference type="InterPro" id="IPR010905">
    <property type="entry name" value="Glyco_hydro_88"/>
</dbReference>
<dbReference type="Proteomes" id="UP000825051">
    <property type="component" value="Chromosome"/>
</dbReference>
<dbReference type="InterPro" id="IPR012341">
    <property type="entry name" value="6hp_glycosidase-like_sf"/>
</dbReference>
<accession>A0A8F9TSX5</accession>
<dbReference type="GO" id="GO:0016787">
    <property type="term" value="F:hydrolase activity"/>
    <property type="evidence" value="ECO:0007669"/>
    <property type="project" value="UniProtKB-KW"/>
</dbReference>
<feature type="compositionally biased region" description="Basic and acidic residues" evidence="2">
    <location>
        <begin position="26"/>
        <end position="38"/>
    </location>
</feature>
<dbReference type="InterPro" id="IPR052043">
    <property type="entry name" value="PolySaccharide_Degr_Enz"/>
</dbReference>
<dbReference type="InterPro" id="IPR008928">
    <property type="entry name" value="6-hairpin_glycosidase_sf"/>
</dbReference>
<keyword evidence="5" id="KW-1185">Reference proteome</keyword>
<dbReference type="RefSeq" id="WP_220161569.1">
    <property type="nucleotide sequence ID" value="NZ_CP080507.1"/>
</dbReference>
<dbReference type="AlphaFoldDB" id="A0A8F9TSX5"/>
<sequence length="462" mass="50943">MTLHKIAVVVLSFALGAASALAEGPYRNRDAKNPRDLGEGTYPVPYQRPTVPEITEALGRVRDYLDRVSPLRIEDRATGKEITDFSSPVKTARVDDGKAGNGIISYEMGVVYSGMLYAAKVTGDTRFADFVERRFTFIAQHLPYFRAVEAKFGYQRGDFFKAIAPRSLDDSGAMCTAVVRARLAGVGPDLQSVIDTWADWIAHKQFRLSDGTLAREHPQAQSVWADDFYMGVPALAELGHLTGERKWFDDAVQNALGMSARLYDSSTGLYTHGWSANNPDAPHFYWGRGMGWTVVAMCDLLDVLPADHPRREAVLAQLRAALRGVAQYQSGSGFWHQMIDRNDSFLETSGTAMFTYAIAHAINQGWISPVVYGPIAQAGWAALSTKIDWAGRVEGSVVATNYAGDQVYYYNRPVHFAALQGYGPMLLAGAEIIKLMQNPAFEIRFEGRTYDYVPVKGAAAPR</sequence>
<organism evidence="4 5">
    <name type="scientific">Horticoccus luteus</name>
    <dbReference type="NCBI Taxonomy" id="2862869"/>
    <lineage>
        <taxon>Bacteria</taxon>
        <taxon>Pseudomonadati</taxon>
        <taxon>Verrucomicrobiota</taxon>
        <taxon>Opitutia</taxon>
        <taxon>Opitutales</taxon>
        <taxon>Opitutaceae</taxon>
        <taxon>Horticoccus</taxon>
    </lineage>
</organism>
<keyword evidence="3" id="KW-0732">Signal</keyword>
<evidence type="ECO:0000313" key="4">
    <source>
        <dbReference type="EMBL" id="QYM78465.1"/>
    </source>
</evidence>
<dbReference type="PANTHER" id="PTHR33886:SF8">
    <property type="entry name" value="UNSATURATED RHAMNOGALACTURONAN HYDROLASE (EUROFUNG)"/>
    <property type="match status" value="1"/>
</dbReference>
<dbReference type="PANTHER" id="PTHR33886">
    <property type="entry name" value="UNSATURATED RHAMNOGALACTURONAN HYDROLASE (EUROFUNG)"/>
    <property type="match status" value="1"/>
</dbReference>
<dbReference type="Pfam" id="PF07470">
    <property type="entry name" value="Glyco_hydro_88"/>
    <property type="match status" value="1"/>
</dbReference>
<evidence type="ECO:0000313" key="5">
    <source>
        <dbReference type="Proteomes" id="UP000825051"/>
    </source>
</evidence>
<name>A0A8F9TSX5_9BACT</name>
<protein>
    <submittedName>
        <fullName evidence="4">Glycoside hydrolase family 88 protein</fullName>
    </submittedName>
</protein>
<feature type="region of interest" description="Disordered" evidence="2">
    <location>
        <begin position="26"/>
        <end position="46"/>
    </location>
</feature>